<keyword evidence="3" id="KW-1185">Reference proteome</keyword>
<accession>A0A218M389</accession>
<keyword evidence="1" id="KW-1133">Transmembrane helix</keyword>
<reference evidence="2 3" key="1">
    <citation type="submission" date="2017-08" db="EMBL/GenBank/DDBJ databases">
        <title>Characterization and complete genome sequence of novel bacteriophage infecting the causal agent of bacterial fruit blotch, Acidovorax citrulli.</title>
        <authorList>
            <person name="Midani A.R."/>
            <person name="Park S.-H."/>
            <person name="Choi T.-J."/>
        </authorList>
    </citation>
    <scope>NUCLEOTIDE SEQUENCE [LARGE SCALE GENOMIC DNA]</scope>
</reference>
<keyword evidence="1" id="KW-0472">Membrane</keyword>
<proteinExistence type="predicted"/>
<sequence>MQVSFSSGIETFQKRLTRDHSTSVFRLLLAGVGFAIFAFYPANVILGTMFFIPLVIPCINSLLYGDGSDGFYEDFDGPALEQFCEKYEAVMAAKGIPVEYIATDLLTLTGEHASGDAENTYYSIMHMINKLEAIDGLQDIQQGELPPMRASEEDADGPRD</sequence>
<feature type="transmembrane region" description="Helical" evidence="1">
    <location>
        <begin position="24"/>
        <end position="52"/>
    </location>
</feature>
<dbReference type="KEGG" id="vg:40085924"/>
<name>A0A218M389_9CAUD</name>
<evidence type="ECO:0000313" key="3">
    <source>
        <dbReference type="Proteomes" id="UP000224101"/>
    </source>
</evidence>
<protein>
    <submittedName>
        <fullName evidence="2">Uncharacterized protein</fullName>
    </submittedName>
</protein>
<evidence type="ECO:0000256" key="1">
    <source>
        <dbReference type="SAM" id="Phobius"/>
    </source>
</evidence>
<evidence type="ECO:0000313" key="2">
    <source>
        <dbReference type="EMBL" id="ASD50520.1"/>
    </source>
</evidence>
<dbReference type="Proteomes" id="UP000224101">
    <property type="component" value="Segment"/>
</dbReference>
<dbReference type="GeneID" id="40085924"/>
<dbReference type="RefSeq" id="YP_009609839.1">
    <property type="nucleotide sequence ID" value="NC_041997.1"/>
</dbReference>
<keyword evidence="1" id="KW-0812">Transmembrane</keyword>
<dbReference type="EMBL" id="KY979132">
    <property type="protein sequence ID" value="ASD50520.1"/>
    <property type="molecule type" value="Genomic_DNA"/>
</dbReference>
<organism evidence="2 3">
    <name type="scientific">Acidovorax phage ACP17</name>
    <dbReference type="NCBI Taxonomy" id="2010329"/>
    <lineage>
        <taxon>Viruses</taxon>
        <taxon>Duplodnaviria</taxon>
        <taxon>Heunggongvirae</taxon>
        <taxon>Uroviricota</taxon>
        <taxon>Caudoviricetes</taxon>
        <taxon>Busanvirus</taxon>
        <taxon>Busanvirus ACP17</taxon>
    </lineage>
</organism>